<organism evidence="2 3">
    <name type="scientific">Methanococcus maripaludis</name>
    <name type="common">Methanococcus deltae</name>
    <dbReference type="NCBI Taxonomy" id="39152"/>
    <lineage>
        <taxon>Archaea</taxon>
        <taxon>Methanobacteriati</taxon>
        <taxon>Methanobacteriota</taxon>
        <taxon>Methanomada group</taxon>
        <taxon>Methanococci</taxon>
        <taxon>Methanococcales</taxon>
        <taxon>Methanococcaceae</taxon>
        <taxon>Methanococcus</taxon>
    </lineage>
</organism>
<reference evidence="2 3" key="1">
    <citation type="submission" date="2020-07" db="EMBL/GenBank/DDBJ databases">
        <title>Genomic Encyclopedia of Type Strains, Phase IV (KMG-V): Genome sequencing to study the core and pangenomes of soil and plant-associated prokaryotes.</title>
        <authorList>
            <person name="Whitman W."/>
        </authorList>
    </citation>
    <scope>NUCLEOTIDE SEQUENCE [LARGE SCALE GENOMIC DNA]</scope>
    <source>
        <strain evidence="2 3">A1</strain>
    </source>
</reference>
<dbReference type="RefSeq" id="WP_181501096.1">
    <property type="nucleotide sequence ID" value="NZ_JACDUH010000001.1"/>
</dbReference>
<keyword evidence="1" id="KW-1133">Transmembrane helix</keyword>
<keyword evidence="1" id="KW-0812">Transmembrane</keyword>
<protein>
    <submittedName>
        <fullName evidence="2">Uncharacterized protein</fullName>
    </submittedName>
</protein>
<dbReference type="EMBL" id="JACDUH010000001">
    <property type="protein sequence ID" value="MBA2851216.1"/>
    <property type="molecule type" value="Genomic_DNA"/>
</dbReference>
<feature type="transmembrane region" description="Helical" evidence="1">
    <location>
        <begin position="38"/>
        <end position="56"/>
    </location>
</feature>
<dbReference type="AlphaFoldDB" id="A0A7J9NZP9"/>
<evidence type="ECO:0000313" key="3">
    <source>
        <dbReference type="Proteomes" id="UP000564425"/>
    </source>
</evidence>
<proteinExistence type="predicted"/>
<name>A0A7J9NZP9_METMI</name>
<comment type="caution">
    <text evidence="2">The sequence shown here is derived from an EMBL/GenBank/DDBJ whole genome shotgun (WGS) entry which is preliminary data.</text>
</comment>
<dbReference type="Proteomes" id="UP000564425">
    <property type="component" value="Unassembled WGS sequence"/>
</dbReference>
<evidence type="ECO:0000313" key="2">
    <source>
        <dbReference type="EMBL" id="MBA2851216.1"/>
    </source>
</evidence>
<evidence type="ECO:0000256" key="1">
    <source>
        <dbReference type="SAM" id="Phobius"/>
    </source>
</evidence>
<gene>
    <name evidence="2" type="ORF">HNP86_001347</name>
</gene>
<keyword evidence="1" id="KW-0472">Membrane</keyword>
<accession>A0A7J9NZP9</accession>
<sequence>MNLAFIFVIGLFVFVLRRMFLESFEALSYYVDSKADNVIYSIFCVILILWTICYIFSFKAIISIASTYFGVGIPTNTEFIMAGITVNLTGYLISRSIINSIVNFSFKLGLIEKADKKVNRSISIGYGGRTKKF</sequence>